<protein>
    <recommendedName>
        <fullName evidence="1">Transposase IS200-like domain-containing protein</fullName>
    </recommendedName>
</protein>
<dbReference type="SUPFAM" id="SSF143422">
    <property type="entry name" value="Transposase IS200-like"/>
    <property type="match status" value="1"/>
</dbReference>
<dbReference type="InterPro" id="IPR036515">
    <property type="entry name" value="Transposase_17_sf"/>
</dbReference>
<dbReference type="GO" id="GO:0006313">
    <property type="term" value="P:DNA transposition"/>
    <property type="evidence" value="ECO:0007669"/>
    <property type="project" value="InterPro"/>
</dbReference>
<dbReference type="Gene3D" id="3.30.70.1290">
    <property type="entry name" value="Transposase IS200-like"/>
    <property type="match status" value="1"/>
</dbReference>
<dbReference type="GO" id="GO:0003677">
    <property type="term" value="F:DNA binding"/>
    <property type="evidence" value="ECO:0007669"/>
    <property type="project" value="InterPro"/>
</dbReference>
<dbReference type="InterPro" id="IPR002686">
    <property type="entry name" value="Transposase_17"/>
</dbReference>
<dbReference type="SMART" id="SM01321">
    <property type="entry name" value="Y1_Tnp"/>
    <property type="match status" value="1"/>
</dbReference>
<sequence length="199" mass="23826">MKITNLPLISGNFYHIYNRGNNRENIFYQHRNYIYFLKKYDAYLNDYLDTYAFCLLPNHFHFLVRVKDKSHFPAQSDSEEISKTISKRFSNFFNAYAKAINKQQNRVGSLFQKNFKRILIDNEKYLINLIFYIHANPQIHGLIDDFRDWPFSSYTKITEAKKSHLKKEEVINLFGSAKEYKLFHETKKFNLPGLRDLEG</sequence>
<dbReference type="PANTHER" id="PTHR34322">
    <property type="entry name" value="TRANSPOSASE, Y1_TNP DOMAIN-CONTAINING"/>
    <property type="match status" value="1"/>
</dbReference>
<proteinExistence type="predicted"/>
<organism evidence="2">
    <name type="scientific">Caldithrix abyssi</name>
    <dbReference type="NCBI Taxonomy" id="187145"/>
    <lineage>
        <taxon>Bacteria</taxon>
        <taxon>Pseudomonadati</taxon>
        <taxon>Calditrichota</taxon>
        <taxon>Calditrichia</taxon>
        <taxon>Calditrichales</taxon>
        <taxon>Calditrichaceae</taxon>
        <taxon>Caldithrix</taxon>
    </lineage>
</organism>
<accession>A0A7V5UFY4</accession>
<feature type="domain" description="Transposase IS200-like" evidence="1">
    <location>
        <begin position="9"/>
        <end position="136"/>
    </location>
</feature>
<dbReference type="GO" id="GO:0004803">
    <property type="term" value="F:transposase activity"/>
    <property type="evidence" value="ECO:0007669"/>
    <property type="project" value="InterPro"/>
</dbReference>
<evidence type="ECO:0000259" key="1">
    <source>
        <dbReference type="SMART" id="SM01321"/>
    </source>
</evidence>
<name>A0A7V5UFY4_CALAY</name>
<evidence type="ECO:0000313" key="2">
    <source>
        <dbReference type="EMBL" id="HHJ53694.1"/>
    </source>
</evidence>
<reference evidence="2" key="1">
    <citation type="journal article" date="2020" name="mSystems">
        <title>Genome- and Community-Level Interaction Insights into Carbon Utilization and Element Cycling Functions of Hydrothermarchaeota in Hydrothermal Sediment.</title>
        <authorList>
            <person name="Zhou Z."/>
            <person name="Liu Y."/>
            <person name="Xu W."/>
            <person name="Pan J."/>
            <person name="Luo Z.H."/>
            <person name="Li M."/>
        </authorList>
    </citation>
    <scope>NUCLEOTIDE SEQUENCE [LARGE SCALE GENOMIC DNA]</scope>
    <source>
        <strain evidence="2">HyVt-527</strain>
    </source>
</reference>
<dbReference type="Proteomes" id="UP000886124">
    <property type="component" value="Unassembled WGS sequence"/>
</dbReference>
<dbReference type="EMBL" id="DROD01000689">
    <property type="protein sequence ID" value="HHJ53694.1"/>
    <property type="molecule type" value="Genomic_DNA"/>
</dbReference>
<gene>
    <name evidence="2" type="ORF">ENJ89_10900</name>
</gene>
<comment type="caution">
    <text evidence="2">The sequence shown here is derived from an EMBL/GenBank/DDBJ whole genome shotgun (WGS) entry which is preliminary data.</text>
</comment>
<dbReference type="PANTHER" id="PTHR34322:SF2">
    <property type="entry name" value="TRANSPOSASE IS200-LIKE DOMAIN-CONTAINING PROTEIN"/>
    <property type="match status" value="1"/>
</dbReference>
<dbReference type="AlphaFoldDB" id="A0A7V5UFY4"/>